<dbReference type="InterPro" id="IPR050221">
    <property type="entry name" value="26S_Proteasome_ATPase"/>
</dbReference>
<dbReference type="Pfam" id="PF00004">
    <property type="entry name" value="AAA"/>
    <property type="match status" value="1"/>
</dbReference>
<sequence>MEREVVELLLVFATDLTNDRSRGLAVEEIVELLALGRREDAQRLLPYFLPGSRLREMGADGISGFVGPRRLRLDDDLVASLLGVEPGRKPTEAKSEPTCRCADITGFLADAGVVLDPAALDALRTVWSHIRCRDVIREQWGFGGPGRASGGVCLLFHGPPGTGKTLTAETLARALGREPLVINYPDLVSKWVGETQKHTRAAFVEAGRTGKVLVFDEADAIFARRTQVNTAADRFANSEVNTLLMEMERFAGTVILTTNHAGVLDPALERRIRHKVYFGPPDAGTRAGIWRKHLPEQAPLAEDVDLDRLAQEYRLTGGQIANAVMTAAALAAARLDDGSEKTRITMADFEAGAKREARGYDAVTNGSKLGF</sequence>
<evidence type="ECO:0000256" key="3">
    <source>
        <dbReference type="ARBA" id="ARBA00022840"/>
    </source>
</evidence>
<evidence type="ECO:0000313" key="5">
    <source>
        <dbReference type="EMBL" id="HDQ99494.1"/>
    </source>
</evidence>
<dbReference type="AlphaFoldDB" id="A0A7V0T5C4"/>
<reference evidence="5" key="1">
    <citation type="journal article" date="2020" name="mSystems">
        <title>Genome- and Community-Level Interaction Insights into Carbon Utilization and Element Cycling Functions of Hydrothermarchaeota in Hydrothermal Sediment.</title>
        <authorList>
            <person name="Zhou Z."/>
            <person name="Liu Y."/>
            <person name="Xu W."/>
            <person name="Pan J."/>
            <person name="Luo Z.H."/>
            <person name="Li M."/>
        </authorList>
    </citation>
    <scope>NUCLEOTIDE SEQUENCE [LARGE SCALE GENOMIC DNA]</scope>
    <source>
        <strain evidence="5">SpSt-1182</strain>
    </source>
</reference>
<dbReference type="PANTHER" id="PTHR23073">
    <property type="entry name" value="26S PROTEASOME REGULATORY SUBUNIT"/>
    <property type="match status" value="1"/>
</dbReference>
<comment type="caution">
    <text evidence="5">The sequence shown here is derived from an EMBL/GenBank/DDBJ whole genome shotgun (WGS) entry which is preliminary data.</text>
</comment>
<comment type="similarity">
    <text evidence="1">Belongs to the AAA ATPase family.</text>
</comment>
<dbReference type="GO" id="GO:0005524">
    <property type="term" value="F:ATP binding"/>
    <property type="evidence" value="ECO:0007669"/>
    <property type="project" value="UniProtKB-KW"/>
</dbReference>
<dbReference type="InterPro" id="IPR003593">
    <property type="entry name" value="AAA+_ATPase"/>
</dbReference>
<dbReference type="Proteomes" id="UP000885672">
    <property type="component" value="Unassembled WGS sequence"/>
</dbReference>
<keyword evidence="3 5" id="KW-0067">ATP-binding</keyword>
<proteinExistence type="inferred from homology"/>
<evidence type="ECO:0000259" key="4">
    <source>
        <dbReference type="SMART" id="SM00382"/>
    </source>
</evidence>
<gene>
    <name evidence="5" type="ORF">ENN51_04325</name>
</gene>
<keyword evidence="2" id="KW-0547">Nucleotide-binding</keyword>
<feature type="domain" description="AAA+ ATPase" evidence="4">
    <location>
        <begin position="150"/>
        <end position="282"/>
    </location>
</feature>
<dbReference type="Gene3D" id="1.10.8.60">
    <property type="match status" value="1"/>
</dbReference>
<dbReference type="InterPro" id="IPR027417">
    <property type="entry name" value="P-loop_NTPase"/>
</dbReference>
<dbReference type="SUPFAM" id="SSF52540">
    <property type="entry name" value="P-loop containing nucleoside triphosphate hydrolases"/>
    <property type="match status" value="1"/>
</dbReference>
<accession>A0A7V0T5C4</accession>
<protein>
    <submittedName>
        <fullName evidence="5">ATP-binding protein</fullName>
    </submittedName>
</protein>
<name>A0A7V0T5C4_UNCW3</name>
<evidence type="ECO:0000256" key="1">
    <source>
        <dbReference type="ARBA" id="ARBA00006914"/>
    </source>
</evidence>
<dbReference type="EMBL" id="DSBX01000163">
    <property type="protein sequence ID" value="HDQ99494.1"/>
    <property type="molecule type" value="Genomic_DNA"/>
</dbReference>
<organism evidence="5">
    <name type="scientific">candidate division WOR-3 bacterium</name>
    <dbReference type="NCBI Taxonomy" id="2052148"/>
    <lineage>
        <taxon>Bacteria</taxon>
        <taxon>Bacteria division WOR-3</taxon>
    </lineage>
</organism>
<dbReference type="CDD" id="cd19481">
    <property type="entry name" value="RecA-like_protease"/>
    <property type="match status" value="1"/>
</dbReference>
<evidence type="ECO:0000256" key="2">
    <source>
        <dbReference type="ARBA" id="ARBA00022741"/>
    </source>
</evidence>
<dbReference type="InterPro" id="IPR003959">
    <property type="entry name" value="ATPase_AAA_core"/>
</dbReference>
<dbReference type="Gene3D" id="3.40.50.300">
    <property type="entry name" value="P-loop containing nucleotide triphosphate hydrolases"/>
    <property type="match status" value="1"/>
</dbReference>
<dbReference type="SMART" id="SM00382">
    <property type="entry name" value="AAA"/>
    <property type="match status" value="1"/>
</dbReference>
<dbReference type="GO" id="GO:0016887">
    <property type="term" value="F:ATP hydrolysis activity"/>
    <property type="evidence" value="ECO:0007669"/>
    <property type="project" value="InterPro"/>
</dbReference>